<dbReference type="Pfam" id="PF12353">
    <property type="entry name" value="eIF3g"/>
    <property type="match status" value="1"/>
</dbReference>
<dbReference type="InterPro" id="IPR035979">
    <property type="entry name" value="RBD_domain_sf"/>
</dbReference>
<accession>A0ABR3PXF5</accession>
<evidence type="ECO:0000313" key="9">
    <source>
        <dbReference type="EMBL" id="KAL1407095.1"/>
    </source>
</evidence>
<dbReference type="EMBL" id="JBBXJM010000005">
    <property type="protein sequence ID" value="KAL1407095.1"/>
    <property type="molecule type" value="Genomic_DNA"/>
</dbReference>
<keyword evidence="4 5" id="KW-0648">Protein biosynthesis</keyword>
<dbReference type="Proteomes" id="UP001565368">
    <property type="component" value="Unassembled WGS sequence"/>
</dbReference>
<dbReference type="GO" id="GO:0003743">
    <property type="term" value="F:translation initiation factor activity"/>
    <property type="evidence" value="ECO:0007669"/>
    <property type="project" value="UniProtKB-KW"/>
</dbReference>
<proteinExistence type="inferred from homology"/>
<evidence type="ECO:0000256" key="3">
    <source>
        <dbReference type="ARBA" id="ARBA00022884"/>
    </source>
</evidence>
<evidence type="ECO:0000256" key="7">
    <source>
        <dbReference type="SAM" id="MobiDB-lite"/>
    </source>
</evidence>
<dbReference type="PANTHER" id="PTHR10352">
    <property type="entry name" value="EUKARYOTIC TRANSLATION INITIATION FACTOR 3 SUBUNIT G"/>
    <property type="match status" value="1"/>
</dbReference>
<keyword evidence="1 5" id="KW-0963">Cytoplasm</keyword>
<gene>
    <name evidence="5 9" type="primary">TIF35</name>
    <name evidence="9" type="ORF">Q8F55_006508</name>
</gene>
<keyword evidence="10" id="KW-1185">Reference proteome</keyword>
<comment type="function">
    <text evidence="5">RNA-binding component of the eukaryotic translation initiation factor 3 (eIF-3) complex, which is involved in protein synthesis of a specialized repertoire of mRNAs and, together with other initiation factors, stimulates binding of mRNA and methionyl-tRNAi to the 40S ribosome. The eIF-3 complex specifically targets and initiates translation of a subset of mRNAs involved in cell proliferation. This subunit can bind 18S rRNA.</text>
</comment>
<protein>
    <recommendedName>
        <fullName evidence="5">Eukaryotic translation initiation factor 3 subunit G</fullName>
        <shortName evidence="5">eIF3g</shortName>
    </recommendedName>
    <alternativeName>
        <fullName evidence="5">Eukaryotic translation initiation factor 3 RNA-binding subunit</fullName>
        <shortName evidence="5">eIF-3 RNA-binding subunit</shortName>
    </alternativeName>
    <alternativeName>
        <fullName evidence="5">Translation initiation factor eIF3 p33 subunit homolog</fullName>
        <shortName evidence="5">eIF3 p33 homolog</shortName>
    </alternativeName>
</protein>
<dbReference type="InterPro" id="IPR024675">
    <property type="entry name" value="eIF3g_N"/>
</dbReference>
<comment type="subcellular location">
    <subcellularLocation>
        <location evidence="5">Cytoplasm</location>
    </subcellularLocation>
</comment>
<dbReference type="CDD" id="cd12933">
    <property type="entry name" value="eIF3G"/>
    <property type="match status" value="1"/>
</dbReference>
<comment type="subunit">
    <text evidence="5">Component of the eukaryotic translation initiation factor 3 (eIF-3) complex.</text>
</comment>
<dbReference type="SUPFAM" id="SSF54928">
    <property type="entry name" value="RNA-binding domain, RBD"/>
    <property type="match status" value="1"/>
</dbReference>
<dbReference type="InterPro" id="IPR012677">
    <property type="entry name" value="Nucleotide-bd_a/b_plait_sf"/>
</dbReference>
<comment type="caution">
    <text evidence="9">The sequence shown here is derived from an EMBL/GenBank/DDBJ whole genome shotgun (WGS) entry which is preliminary data.</text>
</comment>
<name>A0ABR3PXF5_9TREE</name>
<dbReference type="CDD" id="cd12408">
    <property type="entry name" value="RRM_eIF3G_like"/>
    <property type="match status" value="1"/>
</dbReference>
<feature type="region of interest" description="Disordered" evidence="7">
    <location>
        <begin position="1"/>
        <end position="29"/>
    </location>
</feature>
<keyword evidence="2 5" id="KW-0396">Initiation factor</keyword>
<dbReference type="InterPro" id="IPR017334">
    <property type="entry name" value="eIF3_g"/>
</dbReference>
<evidence type="ECO:0000256" key="5">
    <source>
        <dbReference type="HAMAP-Rule" id="MF_03006"/>
    </source>
</evidence>
<evidence type="ECO:0000256" key="6">
    <source>
        <dbReference type="PROSITE-ProRule" id="PRU00176"/>
    </source>
</evidence>
<keyword evidence="3 6" id="KW-0694">RNA-binding</keyword>
<dbReference type="PIRSF" id="PIRSF037949">
    <property type="entry name" value="Transl_init_eIF-3_RNA-bind"/>
    <property type="match status" value="1"/>
</dbReference>
<dbReference type="GeneID" id="95987551"/>
<dbReference type="HAMAP" id="MF_03006">
    <property type="entry name" value="eIF3g"/>
    <property type="match status" value="1"/>
</dbReference>
<evidence type="ECO:0000256" key="1">
    <source>
        <dbReference type="ARBA" id="ARBA00022490"/>
    </source>
</evidence>
<organism evidence="9 10">
    <name type="scientific">Vanrija albida</name>
    <dbReference type="NCBI Taxonomy" id="181172"/>
    <lineage>
        <taxon>Eukaryota</taxon>
        <taxon>Fungi</taxon>
        <taxon>Dikarya</taxon>
        <taxon>Basidiomycota</taxon>
        <taxon>Agaricomycotina</taxon>
        <taxon>Tremellomycetes</taxon>
        <taxon>Trichosporonales</taxon>
        <taxon>Trichosporonaceae</taxon>
        <taxon>Vanrija</taxon>
    </lineage>
</organism>
<dbReference type="Pfam" id="PF00076">
    <property type="entry name" value="RRM_1"/>
    <property type="match status" value="1"/>
</dbReference>
<dbReference type="InterPro" id="IPR034240">
    <property type="entry name" value="eIF3G_RRM"/>
</dbReference>
<dbReference type="RefSeq" id="XP_069207039.1">
    <property type="nucleotide sequence ID" value="XM_069354968.1"/>
</dbReference>
<dbReference type="InterPro" id="IPR000504">
    <property type="entry name" value="RRM_dom"/>
</dbReference>
<dbReference type="PROSITE" id="PS50102">
    <property type="entry name" value="RRM"/>
    <property type="match status" value="1"/>
</dbReference>
<dbReference type="Gene3D" id="3.30.70.330">
    <property type="match status" value="1"/>
</dbReference>
<evidence type="ECO:0000256" key="4">
    <source>
        <dbReference type="ARBA" id="ARBA00022917"/>
    </source>
</evidence>
<sequence length="303" mass="32436">MASTTAIKSDWAEDDKYELPPTTETTSPDGITTIVSWKFDEHDQKVKVTRRVRRKVQTTMVSHTVAERKHWAKFGDDKGKPSGPDRQTTIIGENIFFKVSAVNKAAAEAAAAAAADAAAADKQPAGKAVVCRLCKGGHFTAKCPYREQLAELDSAAAALDDDEAAPTGGLGAAAPGGLARAGLGAGAPGGKYVPPSQRGLGGAGESMFRSRDDLPTLRVTSLSYDAEDDDLRSLFEPFAKTGRLARANVVRDRETRESKGFGFVSFESRKDAETALQKMNGYGYDSLILNVSWSQPREPRQGP</sequence>
<evidence type="ECO:0000313" key="10">
    <source>
        <dbReference type="Proteomes" id="UP001565368"/>
    </source>
</evidence>
<comment type="similarity">
    <text evidence="5">Belongs to the eIF-3 subunit G family.</text>
</comment>
<feature type="domain" description="RRM" evidence="8">
    <location>
        <begin position="215"/>
        <end position="296"/>
    </location>
</feature>
<reference evidence="9 10" key="1">
    <citation type="submission" date="2023-08" db="EMBL/GenBank/DDBJ databases">
        <title>Annotated Genome Sequence of Vanrija albida AlHP1.</title>
        <authorList>
            <person name="Herzog R."/>
        </authorList>
    </citation>
    <scope>NUCLEOTIDE SEQUENCE [LARGE SCALE GENOMIC DNA]</scope>
    <source>
        <strain evidence="9 10">AlHP1</strain>
    </source>
</reference>
<dbReference type="SMART" id="SM00360">
    <property type="entry name" value="RRM"/>
    <property type="match status" value="1"/>
</dbReference>
<evidence type="ECO:0000256" key="2">
    <source>
        <dbReference type="ARBA" id="ARBA00022540"/>
    </source>
</evidence>
<evidence type="ECO:0000259" key="8">
    <source>
        <dbReference type="PROSITE" id="PS50102"/>
    </source>
</evidence>